<accession>A0A934WR24</accession>
<protein>
    <submittedName>
        <fullName evidence="2">Right-handed parallel beta-helix repeat-containing protein</fullName>
    </submittedName>
</protein>
<sequence>MKLTHRIIATILACIMMISVGSTMLITASASPVSDGFFSGASALVSLVGKSNPVAGIIANGLFGAFKTFYADATKEKEPSTQDIVNLINELNEKIDSHYNEQSSQIKELSNINKLQRFSDILTSVKGYNEEAMTQIALFKEDKVCAQDYINIVNATNGNSDFTKDFKDLSNLIIDGQSGLKGMPSFDQYLELSKTSEGNNNDADLVKKDAQAFNDMTLEQYALYYTNLMSGCMASYSLADYDYNNGSITKETRDSLQSSIKANMELYTKKATAVAKSYETTKKTIDNLTAAQVTVGGKTKNMFSFGDAWATVSKNGGTMKLMQDWKSNNLSADTYYYKDGTTFSGGALYVKDKTVTLDLNGHSIIHSERQKFDIKSDNATLSVIDSTGNRGAINGLLVSGGKLNLDNITVKDSTDSGLRADHVDLKIKNSDFLNNANSAIVTEMNADGTIDHSTFRDNKNTALFNKDSRVTVNNSVFENNSGQNGGAIYTGCVMKINNCTIKSNSAAKGGAIFGDYTTEVNNCTIIDNKATSNGGGICFGYRGGGMCVPLTVTNTKLNRNSAGCDGGAIWCDSMNYLTLENVEITDNKAVNNGAGLYAQKGDTSACDPIISGKMTIINNKLTNGTASNAFLGENTTSKCIFRIFDNIDPSSRIGITSNTSDNKLDVVRITTKNAYNNTANVFSYDTSKYRINRYNPWYSECFYVEIVKN</sequence>
<evidence type="ECO:0000313" key="3">
    <source>
        <dbReference type="Proteomes" id="UP000633365"/>
    </source>
</evidence>
<dbReference type="EMBL" id="JAEQMG010000041">
    <property type="protein sequence ID" value="MBK6087769.1"/>
    <property type="molecule type" value="Genomic_DNA"/>
</dbReference>
<feature type="domain" description="Right handed beta helix" evidence="1">
    <location>
        <begin position="447"/>
        <end position="603"/>
    </location>
</feature>
<dbReference type="PANTHER" id="PTHR11319">
    <property type="entry name" value="G PROTEIN-COUPLED RECEPTOR-RELATED"/>
    <property type="match status" value="1"/>
</dbReference>
<dbReference type="AlphaFoldDB" id="A0A934WR24"/>
<dbReference type="InterPro" id="IPR011050">
    <property type="entry name" value="Pectin_lyase_fold/virulence"/>
</dbReference>
<name>A0A934WR24_9FIRM</name>
<dbReference type="InterPro" id="IPR039448">
    <property type="entry name" value="Beta_helix"/>
</dbReference>
<organism evidence="2 3">
    <name type="scientific">Ruminococcus difficilis</name>
    <dbReference type="NCBI Taxonomy" id="2763069"/>
    <lineage>
        <taxon>Bacteria</taxon>
        <taxon>Bacillati</taxon>
        <taxon>Bacillota</taxon>
        <taxon>Clostridia</taxon>
        <taxon>Eubacteriales</taxon>
        <taxon>Oscillospiraceae</taxon>
        <taxon>Ruminococcus</taxon>
    </lineage>
</organism>
<proteinExistence type="predicted"/>
<dbReference type="InterPro" id="IPR012334">
    <property type="entry name" value="Pectin_lyas_fold"/>
</dbReference>
<evidence type="ECO:0000313" key="2">
    <source>
        <dbReference type="EMBL" id="MBK6087769.1"/>
    </source>
</evidence>
<reference evidence="2" key="1">
    <citation type="submission" date="2021-01" db="EMBL/GenBank/DDBJ databases">
        <title>Genome public.</title>
        <authorList>
            <person name="Liu C."/>
            <person name="Sun Q."/>
        </authorList>
    </citation>
    <scope>NUCLEOTIDE SEQUENCE</scope>
    <source>
        <strain evidence="2">M6</strain>
    </source>
</reference>
<dbReference type="InterPro" id="IPR006626">
    <property type="entry name" value="PbH1"/>
</dbReference>
<dbReference type="SUPFAM" id="SSF51126">
    <property type="entry name" value="Pectin lyase-like"/>
    <property type="match status" value="1"/>
</dbReference>
<gene>
    <name evidence="2" type="ORF">JKK62_03715</name>
</gene>
<evidence type="ECO:0000259" key="1">
    <source>
        <dbReference type="Pfam" id="PF13229"/>
    </source>
</evidence>
<dbReference type="SMART" id="SM00710">
    <property type="entry name" value="PbH1"/>
    <property type="match status" value="7"/>
</dbReference>
<dbReference type="RefSeq" id="WP_186833455.1">
    <property type="nucleotide sequence ID" value="NZ_JAEQMG010000041.1"/>
</dbReference>
<dbReference type="Pfam" id="PF13229">
    <property type="entry name" value="Beta_helix"/>
    <property type="match status" value="1"/>
</dbReference>
<keyword evidence="3" id="KW-1185">Reference proteome</keyword>
<dbReference type="PANTHER" id="PTHR11319:SF35">
    <property type="entry name" value="OUTER MEMBRANE PROTEIN PMPC-RELATED"/>
    <property type="match status" value="1"/>
</dbReference>
<dbReference type="Proteomes" id="UP000633365">
    <property type="component" value="Unassembled WGS sequence"/>
</dbReference>
<dbReference type="Gene3D" id="2.160.20.10">
    <property type="entry name" value="Single-stranded right-handed beta-helix, Pectin lyase-like"/>
    <property type="match status" value="1"/>
</dbReference>
<comment type="caution">
    <text evidence="2">The sequence shown here is derived from an EMBL/GenBank/DDBJ whole genome shotgun (WGS) entry which is preliminary data.</text>
</comment>